<evidence type="ECO:0000256" key="9">
    <source>
        <dbReference type="ARBA" id="ARBA00048832"/>
    </source>
</evidence>
<dbReference type="InterPro" id="IPR015655">
    <property type="entry name" value="PP2C"/>
</dbReference>
<organism evidence="13 14">
    <name type="scientific">Sparassis crispa</name>
    <dbReference type="NCBI Taxonomy" id="139825"/>
    <lineage>
        <taxon>Eukaryota</taxon>
        <taxon>Fungi</taxon>
        <taxon>Dikarya</taxon>
        <taxon>Basidiomycota</taxon>
        <taxon>Agaricomycotina</taxon>
        <taxon>Agaricomycetes</taxon>
        <taxon>Polyporales</taxon>
        <taxon>Sparassidaceae</taxon>
        <taxon>Sparassis</taxon>
    </lineage>
</organism>
<keyword evidence="6 10" id="KW-0378">Hydrolase</keyword>
<dbReference type="PROSITE" id="PS51746">
    <property type="entry name" value="PPM_2"/>
    <property type="match status" value="1"/>
</dbReference>
<dbReference type="RefSeq" id="XP_027615844.1">
    <property type="nucleotide sequence ID" value="XM_027760043.1"/>
</dbReference>
<comment type="cofactor">
    <cofactor evidence="1">
        <name>Mn(2+)</name>
        <dbReference type="ChEBI" id="CHEBI:29035"/>
    </cofactor>
</comment>
<name>A0A401GRQ8_9APHY</name>
<protein>
    <recommendedName>
        <fullName evidence="4">protein-serine/threonine phosphatase</fullName>
        <ecNumber evidence="4">3.1.3.16</ecNumber>
    </recommendedName>
</protein>
<dbReference type="PROSITE" id="PS01032">
    <property type="entry name" value="PPM_1"/>
    <property type="match status" value="1"/>
</dbReference>
<evidence type="ECO:0000256" key="3">
    <source>
        <dbReference type="ARBA" id="ARBA00006702"/>
    </source>
</evidence>
<dbReference type="FunFam" id="3.60.40.10:FF:000016">
    <property type="entry name" value="Protein phosphatase 2C"/>
    <property type="match status" value="1"/>
</dbReference>
<evidence type="ECO:0000256" key="5">
    <source>
        <dbReference type="ARBA" id="ARBA00022723"/>
    </source>
</evidence>
<evidence type="ECO:0000256" key="11">
    <source>
        <dbReference type="SAM" id="MobiDB-lite"/>
    </source>
</evidence>
<dbReference type="EC" id="3.1.3.16" evidence="4"/>
<dbReference type="PANTHER" id="PTHR13832:SF565">
    <property type="entry name" value="AT28366P-RELATED"/>
    <property type="match status" value="1"/>
</dbReference>
<dbReference type="InParanoid" id="A0A401GRQ8"/>
<keyword evidence="7 10" id="KW-0904">Protein phosphatase</keyword>
<comment type="cofactor">
    <cofactor evidence="2">
        <name>Mg(2+)</name>
        <dbReference type="ChEBI" id="CHEBI:18420"/>
    </cofactor>
</comment>
<evidence type="ECO:0000256" key="4">
    <source>
        <dbReference type="ARBA" id="ARBA00013081"/>
    </source>
</evidence>
<dbReference type="FunCoup" id="A0A401GRQ8">
    <property type="interactions" value="881"/>
</dbReference>
<feature type="region of interest" description="Disordered" evidence="11">
    <location>
        <begin position="462"/>
        <end position="559"/>
    </location>
</feature>
<dbReference type="GeneID" id="38781848"/>
<dbReference type="GO" id="GO:0046872">
    <property type="term" value="F:metal ion binding"/>
    <property type="evidence" value="ECO:0007669"/>
    <property type="project" value="UniProtKB-KW"/>
</dbReference>
<dbReference type="EMBL" id="BFAD01000007">
    <property type="protein sequence ID" value="GBE84931.1"/>
    <property type="molecule type" value="Genomic_DNA"/>
</dbReference>
<accession>A0A401GRQ8</accession>
<evidence type="ECO:0000256" key="1">
    <source>
        <dbReference type="ARBA" id="ARBA00001936"/>
    </source>
</evidence>
<evidence type="ECO:0000256" key="7">
    <source>
        <dbReference type="ARBA" id="ARBA00022912"/>
    </source>
</evidence>
<dbReference type="CDD" id="cd00143">
    <property type="entry name" value="PP2Cc"/>
    <property type="match status" value="1"/>
</dbReference>
<feature type="compositionally biased region" description="Acidic residues" evidence="11">
    <location>
        <begin position="462"/>
        <end position="486"/>
    </location>
</feature>
<feature type="region of interest" description="Disordered" evidence="11">
    <location>
        <begin position="345"/>
        <end position="364"/>
    </location>
</feature>
<dbReference type="Gene3D" id="3.60.40.10">
    <property type="entry name" value="PPM-type phosphatase domain"/>
    <property type="match status" value="1"/>
</dbReference>
<evidence type="ECO:0000313" key="14">
    <source>
        <dbReference type="Proteomes" id="UP000287166"/>
    </source>
</evidence>
<reference evidence="13 14" key="1">
    <citation type="journal article" date="2018" name="Sci. Rep.">
        <title>Genome sequence of the cauliflower mushroom Sparassis crispa (Hanabiratake) and its association with beneficial usage.</title>
        <authorList>
            <person name="Kiyama R."/>
            <person name="Furutani Y."/>
            <person name="Kawaguchi K."/>
            <person name="Nakanishi T."/>
        </authorList>
    </citation>
    <scope>NUCLEOTIDE SEQUENCE [LARGE SCALE GENOMIC DNA]</scope>
</reference>
<feature type="domain" description="PPM-type phosphatase" evidence="12">
    <location>
        <begin position="23"/>
        <end position="290"/>
    </location>
</feature>
<comment type="similarity">
    <text evidence="3 10">Belongs to the PP2C family.</text>
</comment>
<proteinExistence type="inferred from homology"/>
<dbReference type="OrthoDB" id="10264738at2759"/>
<keyword evidence="8" id="KW-0464">Manganese</keyword>
<evidence type="ECO:0000256" key="10">
    <source>
        <dbReference type="RuleBase" id="RU003465"/>
    </source>
</evidence>
<evidence type="ECO:0000259" key="12">
    <source>
        <dbReference type="PROSITE" id="PS51746"/>
    </source>
</evidence>
<dbReference type="Proteomes" id="UP000287166">
    <property type="component" value="Unassembled WGS sequence"/>
</dbReference>
<dbReference type="GO" id="GO:0004722">
    <property type="term" value="F:protein serine/threonine phosphatase activity"/>
    <property type="evidence" value="ECO:0007669"/>
    <property type="project" value="UniProtKB-EC"/>
</dbReference>
<dbReference type="STRING" id="139825.A0A401GRQ8"/>
<keyword evidence="5" id="KW-0479">Metal-binding</keyword>
<feature type="compositionally biased region" description="Low complexity" evidence="11">
    <location>
        <begin position="493"/>
        <end position="502"/>
    </location>
</feature>
<dbReference type="InterPro" id="IPR001932">
    <property type="entry name" value="PPM-type_phosphatase-like_dom"/>
</dbReference>
<evidence type="ECO:0000256" key="2">
    <source>
        <dbReference type="ARBA" id="ARBA00001946"/>
    </source>
</evidence>
<evidence type="ECO:0000313" key="13">
    <source>
        <dbReference type="EMBL" id="GBE84931.1"/>
    </source>
</evidence>
<dbReference type="Pfam" id="PF00481">
    <property type="entry name" value="PP2C"/>
    <property type="match status" value="1"/>
</dbReference>
<dbReference type="SUPFAM" id="SSF81606">
    <property type="entry name" value="PP2C-like"/>
    <property type="match status" value="1"/>
</dbReference>
<dbReference type="AlphaFoldDB" id="A0A401GRQ8"/>
<comment type="caution">
    <text evidence="13">The sequence shown here is derived from an EMBL/GenBank/DDBJ whole genome shotgun (WGS) entry which is preliminary data.</text>
</comment>
<comment type="catalytic activity">
    <reaction evidence="9">
        <text>O-phospho-L-threonyl-[protein] + H2O = L-threonyl-[protein] + phosphate</text>
        <dbReference type="Rhea" id="RHEA:47004"/>
        <dbReference type="Rhea" id="RHEA-COMP:11060"/>
        <dbReference type="Rhea" id="RHEA-COMP:11605"/>
        <dbReference type="ChEBI" id="CHEBI:15377"/>
        <dbReference type="ChEBI" id="CHEBI:30013"/>
        <dbReference type="ChEBI" id="CHEBI:43474"/>
        <dbReference type="ChEBI" id="CHEBI:61977"/>
        <dbReference type="EC" id="3.1.3.16"/>
    </reaction>
    <physiologicalReaction direction="left-to-right" evidence="9">
        <dbReference type="Rhea" id="RHEA:47005"/>
    </physiologicalReaction>
</comment>
<sequence length="559" mass="60370">MGQTLSTPVTQKKTEDGGNDKFYYAVSEMQGWRIEMEDAHTIALSLDQDDDESNTFFAVYDGHGGASVAKYAGEHVHKKLLADGAYLKKEYATALKNAFLGTDADMRASSTFTRDTSGCTAVAALVTSDERIYVANAGDSRSVISVKGEAKPLSYDHKPQNEIERSRILAAGGYIEFGRVNGNLALARALGDFEYKKNASLAPEKQIITSDPEVIAHEITDEDEFLVIACDGIWDCLTSQQAVNVIRLLIARGKTIPEICEEICELCLAPDTDGRGGIGCDNMTILIVAILHGRTLQEWYGWVTNRVKHKHGFATPDQIPQLYSTSALIAFRARREAYEARQREREAYRNASSTRPDTQGFGGNTIDGVEVGGSSFRDFARILGSTGGITYNPATGELKRRLVFDDVDVDDDDDDSGDEYVDADETNGVTSFTGVSFNGTFGLPHSDGSDITKSLREQLDELEEAEADSACPESDDMQMGEIDDEVTISGMETAPPTAATPAKQQDSGGLQGEAPPPPKLLQNGDARPKQLVSSPAGDAPSAAVQAEGFLDSSESPLKL</sequence>
<gene>
    <name evidence="13" type="ORF">SCP_0701130</name>
</gene>
<dbReference type="PANTHER" id="PTHR13832">
    <property type="entry name" value="PROTEIN PHOSPHATASE 2C"/>
    <property type="match status" value="1"/>
</dbReference>
<evidence type="ECO:0000256" key="6">
    <source>
        <dbReference type="ARBA" id="ARBA00022801"/>
    </source>
</evidence>
<dbReference type="SMART" id="SM00332">
    <property type="entry name" value="PP2Cc"/>
    <property type="match status" value="1"/>
</dbReference>
<dbReference type="InterPro" id="IPR036457">
    <property type="entry name" value="PPM-type-like_dom_sf"/>
</dbReference>
<evidence type="ECO:0000256" key="8">
    <source>
        <dbReference type="ARBA" id="ARBA00023211"/>
    </source>
</evidence>
<dbReference type="InterPro" id="IPR000222">
    <property type="entry name" value="PP2C_BS"/>
</dbReference>
<keyword evidence="14" id="KW-1185">Reference proteome</keyword>